<dbReference type="PANTHER" id="PTHR38687:SF1">
    <property type="entry name" value="CELL DIVISION PROTEIN DEDD"/>
    <property type="match status" value="1"/>
</dbReference>
<evidence type="ECO:0000313" key="7">
    <source>
        <dbReference type="Proteomes" id="UP000783934"/>
    </source>
</evidence>
<dbReference type="Proteomes" id="UP000700248">
    <property type="component" value="Unassembled WGS sequence"/>
</dbReference>
<dbReference type="GO" id="GO:0032153">
    <property type="term" value="C:cell division site"/>
    <property type="evidence" value="ECO:0007669"/>
    <property type="project" value="TreeGrafter"/>
</dbReference>
<reference evidence="5 7" key="1">
    <citation type="submission" date="2020-03" db="EMBL/GenBank/DDBJ databases">
        <title>Genomic Encyclopedia of Type Strains, Phase IV (KMG-IV): sequencing the most valuable type-strain genomes for metagenomic binning, comparative biology and taxonomic classification.</title>
        <authorList>
            <person name="Goeker M."/>
        </authorList>
    </citation>
    <scope>NUCLEOTIDE SEQUENCE [LARGE SCALE GENOMIC DNA]</scope>
    <source>
        <strain evidence="5 7">DSM 26613</strain>
    </source>
</reference>
<dbReference type="RefSeq" id="WP_167660637.1">
    <property type="nucleotide sequence ID" value="NZ_BMCQ01000004.1"/>
</dbReference>
<dbReference type="InterPro" id="IPR052521">
    <property type="entry name" value="Cell_div_SPOR-domain"/>
</dbReference>
<dbReference type="Proteomes" id="UP000783934">
    <property type="component" value="Unassembled WGS sequence"/>
</dbReference>
<keyword evidence="2" id="KW-0812">Transmembrane</keyword>
<feature type="region of interest" description="Disordered" evidence="1">
    <location>
        <begin position="1"/>
        <end position="24"/>
    </location>
</feature>
<dbReference type="EMBL" id="DYTQ01000116">
    <property type="protein sequence ID" value="HJH25095.1"/>
    <property type="molecule type" value="Genomic_DNA"/>
</dbReference>
<dbReference type="GO" id="GO:0042834">
    <property type="term" value="F:peptidoglycan binding"/>
    <property type="evidence" value="ECO:0007669"/>
    <property type="project" value="InterPro"/>
</dbReference>
<keyword evidence="2" id="KW-0472">Membrane</keyword>
<evidence type="ECO:0000256" key="2">
    <source>
        <dbReference type="SAM" id="Phobius"/>
    </source>
</evidence>
<dbReference type="Pfam" id="PF05036">
    <property type="entry name" value="SPOR"/>
    <property type="match status" value="1"/>
</dbReference>
<dbReference type="Gene3D" id="3.30.70.1070">
    <property type="entry name" value="Sporulation related repeat"/>
    <property type="match status" value="1"/>
</dbReference>
<feature type="compositionally biased region" description="Basic and acidic residues" evidence="1">
    <location>
        <begin position="131"/>
        <end position="153"/>
    </location>
</feature>
<evidence type="ECO:0000256" key="1">
    <source>
        <dbReference type="SAM" id="MobiDB-lite"/>
    </source>
</evidence>
<dbReference type="AlphaFoldDB" id="A0A9D2VID8"/>
<name>A0A9D2VID8_9BURK</name>
<dbReference type="InterPro" id="IPR036680">
    <property type="entry name" value="SPOR-like_sf"/>
</dbReference>
<feature type="region of interest" description="Disordered" evidence="1">
    <location>
        <begin position="92"/>
        <end position="191"/>
    </location>
</feature>
<comment type="caution">
    <text evidence="4">The sequence shown here is derived from an EMBL/GenBank/DDBJ whole genome shotgun (WGS) entry which is preliminary data.</text>
</comment>
<feature type="transmembrane region" description="Helical" evidence="2">
    <location>
        <begin position="35"/>
        <end position="53"/>
    </location>
</feature>
<feature type="compositionally biased region" description="Basic and acidic residues" evidence="1">
    <location>
        <begin position="1"/>
        <end position="11"/>
    </location>
</feature>
<protein>
    <submittedName>
        <fullName evidence="5">DedD protein</fullName>
    </submittedName>
    <submittedName>
        <fullName evidence="4">SPOR domain-containing protein</fullName>
    </submittedName>
</protein>
<dbReference type="PANTHER" id="PTHR38687">
    <property type="entry name" value="CELL DIVISION PROTEIN DEDD-RELATED"/>
    <property type="match status" value="1"/>
</dbReference>
<reference evidence="4" key="3">
    <citation type="submission" date="2021-09" db="EMBL/GenBank/DDBJ databases">
        <authorList>
            <person name="Gilroy R."/>
        </authorList>
    </citation>
    <scope>NUCLEOTIDE SEQUENCE</scope>
    <source>
        <strain evidence="4">CHK175-13533</strain>
    </source>
</reference>
<feature type="domain" description="SPOR" evidence="3">
    <location>
        <begin position="185"/>
        <end position="265"/>
    </location>
</feature>
<keyword evidence="7" id="KW-1185">Reference proteome</keyword>
<evidence type="ECO:0000313" key="4">
    <source>
        <dbReference type="EMBL" id="HJH25095.1"/>
    </source>
</evidence>
<evidence type="ECO:0000313" key="5">
    <source>
        <dbReference type="EMBL" id="NJB64454.1"/>
    </source>
</evidence>
<proteinExistence type="predicted"/>
<dbReference type="GO" id="GO:0032506">
    <property type="term" value="P:cytokinetic process"/>
    <property type="evidence" value="ECO:0007669"/>
    <property type="project" value="TreeGrafter"/>
</dbReference>
<sequence>MGLFSRKETATPRKTGRSSSDDQLVEMRNKARHRLIGAVVLVLTAIVVVPILLTDHSEPKVEQQVSVIPSIIPPSEEQYRLTESLEQPVFTDRIDHSNDPGLIESQPQPADELPLAVGDTINPVVLPEPEPEPKPAPKPEPKPEPKPTPKPEPKPAPSQRTDDGSVALALLEGRVPPSKPTPTERAQQGSVVVQVGAYSSKADADARRAKLASSGVSNAFVETATVSGKPAYRLRVGPFPSRQAAQAAQARLRSLGYENSFVSGQ</sequence>
<evidence type="ECO:0000259" key="3">
    <source>
        <dbReference type="PROSITE" id="PS51724"/>
    </source>
</evidence>
<dbReference type="SUPFAM" id="SSF110997">
    <property type="entry name" value="Sporulation related repeat"/>
    <property type="match status" value="1"/>
</dbReference>
<evidence type="ECO:0000313" key="6">
    <source>
        <dbReference type="Proteomes" id="UP000700248"/>
    </source>
</evidence>
<dbReference type="EMBL" id="JAATIZ010000001">
    <property type="protein sequence ID" value="NJB64454.1"/>
    <property type="molecule type" value="Genomic_DNA"/>
</dbReference>
<keyword evidence="2" id="KW-1133">Transmembrane helix</keyword>
<accession>A0A9D2VID8</accession>
<dbReference type="GO" id="GO:0030428">
    <property type="term" value="C:cell septum"/>
    <property type="evidence" value="ECO:0007669"/>
    <property type="project" value="TreeGrafter"/>
</dbReference>
<organism evidence="4 6">
    <name type="scientific">Paenalcaligenes hominis</name>
    <dbReference type="NCBI Taxonomy" id="643674"/>
    <lineage>
        <taxon>Bacteria</taxon>
        <taxon>Pseudomonadati</taxon>
        <taxon>Pseudomonadota</taxon>
        <taxon>Betaproteobacteria</taxon>
        <taxon>Burkholderiales</taxon>
        <taxon>Alcaligenaceae</taxon>
        <taxon>Paenalcaligenes</taxon>
    </lineage>
</organism>
<reference evidence="4" key="2">
    <citation type="journal article" date="2021" name="PeerJ">
        <title>Extensive microbial diversity within the chicken gut microbiome revealed by metagenomics and culture.</title>
        <authorList>
            <person name="Gilroy R."/>
            <person name="Ravi A."/>
            <person name="Getino M."/>
            <person name="Pursley I."/>
            <person name="Horton D.L."/>
            <person name="Alikhan N.F."/>
            <person name="Baker D."/>
            <person name="Gharbi K."/>
            <person name="Hall N."/>
            <person name="Watson M."/>
            <person name="Adriaenssens E.M."/>
            <person name="Foster-Nyarko E."/>
            <person name="Jarju S."/>
            <person name="Secka A."/>
            <person name="Antonio M."/>
            <person name="Oren A."/>
            <person name="Chaudhuri R.R."/>
            <person name="La Ragione R."/>
            <person name="Hildebrand F."/>
            <person name="Pallen M.J."/>
        </authorList>
    </citation>
    <scope>NUCLEOTIDE SEQUENCE</scope>
    <source>
        <strain evidence="4">CHK175-13533</strain>
    </source>
</reference>
<dbReference type="PROSITE" id="PS51724">
    <property type="entry name" value="SPOR"/>
    <property type="match status" value="1"/>
</dbReference>
<dbReference type="InterPro" id="IPR007730">
    <property type="entry name" value="SPOR-like_dom"/>
</dbReference>
<gene>
    <name evidence="5" type="ORF">GGR41_000675</name>
    <name evidence="4" type="ORF">K8U84_11165</name>
</gene>